<dbReference type="OrthoDB" id="7064725at2"/>
<name>A0A1I0BSR5_9GAMM</name>
<dbReference type="Proteomes" id="UP000242642">
    <property type="component" value="Unassembled WGS sequence"/>
</dbReference>
<keyword evidence="2" id="KW-1185">Reference proteome</keyword>
<reference evidence="2" key="1">
    <citation type="submission" date="2016-10" db="EMBL/GenBank/DDBJ databases">
        <authorList>
            <person name="Varghese N."/>
            <person name="Submissions S."/>
        </authorList>
    </citation>
    <scope>NUCLEOTIDE SEQUENCE [LARGE SCALE GENOMIC DNA]</scope>
    <source>
        <strain evidence="2">DSM 18579</strain>
    </source>
</reference>
<dbReference type="STRING" id="1123402.SAMN02583745_01383"/>
<proteinExistence type="predicted"/>
<protein>
    <submittedName>
        <fullName evidence="1">Uncharacterized protein</fullName>
    </submittedName>
</protein>
<gene>
    <name evidence="1" type="ORF">SAMN02583745_01383</name>
</gene>
<sequence>MNYQYTLMELLCFKVIDDVPFGQNGNINRMIIDWEESYQYSIELPPFTKVDINRMIVKWAENLIMQENISDSLLILASLDLDSTISEIDFKNYLNRYLIENKISLPSLKFAHIVWLKFFLRHLLTLKDRNAIENTLSVFDVNFKMHPTSLFFSKLWSKLLKLNEYLFEFCCQTNVQRVDSMDDTELLRFIQNKLLPVLKITQQFTDNFILIE</sequence>
<dbReference type="RefSeq" id="WP_093318947.1">
    <property type="nucleotide sequence ID" value="NZ_FOHV01000008.1"/>
</dbReference>
<dbReference type="AlphaFoldDB" id="A0A1I0BSR5"/>
<organism evidence="1 2">
    <name type="scientific">Thorsellia anophelis DSM 18579</name>
    <dbReference type="NCBI Taxonomy" id="1123402"/>
    <lineage>
        <taxon>Bacteria</taxon>
        <taxon>Pseudomonadati</taxon>
        <taxon>Pseudomonadota</taxon>
        <taxon>Gammaproteobacteria</taxon>
        <taxon>Enterobacterales</taxon>
        <taxon>Thorselliaceae</taxon>
        <taxon>Thorsellia</taxon>
    </lineage>
</organism>
<evidence type="ECO:0000313" key="2">
    <source>
        <dbReference type="Proteomes" id="UP000242642"/>
    </source>
</evidence>
<dbReference type="EMBL" id="FOHV01000008">
    <property type="protein sequence ID" value="SET09792.1"/>
    <property type="molecule type" value="Genomic_DNA"/>
</dbReference>
<accession>A0A1I0BSR5</accession>
<evidence type="ECO:0000313" key="1">
    <source>
        <dbReference type="EMBL" id="SET09792.1"/>
    </source>
</evidence>